<proteinExistence type="predicted"/>
<dbReference type="EMBL" id="PKPP01000289">
    <property type="protein sequence ID" value="PWA94737.1"/>
    <property type="molecule type" value="Genomic_DNA"/>
</dbReference>
<comment type="caution">
    <text evidence="1">The sequence shown here is derived from an EMBL/GenBank/DDBJ whole genome shotgun (WGS) entry which is preliminary data.</text>
</comment>
<organism evidence="1 2">
    <name type="scientific">Artemisia annua</name>
    <name type="common">Sweet wormwood</name>
    <dbReference type="NCBI Taxonomy" id="35608"/>
    <lineage>
        <taxon>Eukaryota</taxon>
        <taxon>Viridiplantae</taxon>
        <taxon>Streptophyta</taxon>
        <taxon>Embryophyta</taxon>
        <taxon>Tracheophyta</taxon>
        <taxon>Spermatophyta</taxon>
        <taxon>Magnoliopsida</taxon>
        <taxon>eudicotyledons</taxon>
        <taxon>Gunneridae</taxon>
        <taxon>Pentapetalae</taxon>
        <taxon>asterids</taxon>
        <taxon>campanulids</taxon>
        <taxon>Asterales</taxon>
        <taxon>Asteraceae</taxon>
        <taxon>Asteroideae</taxon>
        <taxon>Anthemideae</taxon>
        <taxon>Artemisiinae</taxon>
        <taxon>Artemisia</taxon>
    </lineage>
</organism>
<sequence length="84" mass="9908">MLILDSDDHVDAIVKETYDNWEQNLWDPTYFQDRTILAHTDEEVNKINECMMSKPPGWEKVCYSSDSVSDIDVDFNYDESMYTT</sequence>
<keyword evidence="1" id="KW-0347">Helicase</keyword>
<evidence type="ECO:0000313" key="2">
    <source>
        <dbReference type="Proteomes" id="UP000245207"/>
    </source>
</evidence>
<protein>
    <submittedName>
        <fullName evidence="1">ATP-dependent DNA helicase PIF1</fullName>
    </submittedName>
</protein>
<keyword evidence="1" id="KW-0378">Hydrolase</keyword>
<accession>A0A2U1Q9Q2</accession>
<reference evidence="1 2" key="1">
    <citation type="journal article" date="2018" name="Mol. Plant">
        <title>The genome of Artemisia annua provides insight into the evolution of Asteraceae family and artemisinin biosynthesis.</title>
        <authorList>
            <person name="Shen Q."/>
            <person name="Zhang L."/>
            <person name="Liao Z."/>
            <person name="Wang S."/>
            <person name="Yan T."/>
            <person name="Shi P."/>
            <person name="Liu M."/>
            <person name="Fu X."/>
            <person name="Pan Q."/>
            <person name="Wang Y."/>
            <person name="Lv Z."/>
            <person name="Lu X."/>
            <person name="Zhang F."/>
            <person name="Jiang W."/>
            <person name="Ma Y."/>
            <person name="Chen M."/>
            <person name="Hao X."/>
            <person name="Li L."/>
            <person name="Tang Y."/>
            <person name="Lv G."/>
            <person name="Zhou Y."/>
            <person name="Sun X."/>
            <person name="Brodelius P.E."/>
            <person name="Rose J.K.C."/>
            <person name="Tang K."/>
        </authorList>
    </citation>
    <scope>NUCLEOTIDE SEQUENCE [LARGE SCALE GENOMIC DNA]</scope>
    <source>
        <strain evidence="2">cv. Huhao1</strain>
        <tissue evidence="1">Leaf</tissue>
    </source>
</reference>
<keyword evidence="1" id="KW-0067">ATP-binding</keyword>
<dbReference type="AlphaFoldDB" id="A0A2U1Q9Q2"/>
<name>A0A2U1Q9Q2_ARTAN</name>
<dbReference type="GO" id="GO:0004386">
    <property type="term" value="F:helicase activity"/>
    <property type="evidence" value="ECO:0007669"/>
    <property type="project" value="UniProtKB-KW"/>
</dbReference>
<dbReference type="Proteomes" id="UP000245207">
    <property type="component" value="Unassembled WGS sequence"/>
</dbReference>
<dbReference type="OrthoDB" id="1930718at2759"/>
<dbReference type="STRING" id="35608.A0A2U1Q9Q2"/>
<gene>
    <name evidence="1" type="ORF">CTI12_AA056860</name>
</gene>
<keyword evidence="1" id="KW-0547">Nucleotide-binding</keyword>
<evidence type="ECO:0000313" key="1">
    <source>
        <dbReference type="EMBL" id="PWA94737.1"/>
    </source>
</evidence>
<keyword evidence="2" id="KW-1185">Reference proteome</keyword>